<dbReference type="Proteomes" id="UP001162060">
    <property type="component" value="Unassembled WGS sequence"/>
</dbReference>
<evidence type="ECO:0000313" key="4">
    <source>
        <dbReference type="Proteomes" id="UP001162060"/>
    </source>
</evidence>
<sequence>MHSVKESPIVQRVSTADNEVAVTDENIAVCVRMRPMNEREKL</sequence>
<evidence type="ECO:0000259" key="2">
    <source>
        <dbReference type="PROSITE" id="PS50067"/>
    </source>
</evidence>
<dbReference type="PROSITE" id="PS50067">
    <property type="entry name" value="KINESIN_MOTOR_2"/>
    <property type="match status" value="1"/>
</dbReference>
<feature type="domain" description="Kinesin motor" evidence="2">
    <location>
        <begin position="26"/>
        <end position="42"/>
    </location>
</feature>
<protein>
    <recommendedName>
        <fullName evidence="2">Kinesin motor domain-containing protein</fullName>
    </recommendedName>
</protein>
<dbReference type="AlphaFoldDB" id="A0AAV1VN19"/>
<dbReference type="GO" id="GO:0003777">
    <property type="term" value="F:microtubule motor activity"/>
    <property type="evidence" value="ECO:0007669"/>
    <property type="project" value="InterPro"/>
</dbReference>
<comment type="caution">
    <text evidence="3">The sequence shown here is derived from an EMBL/GenBank/DDBJ whole genome shotgun (WGS) entry which is preliminary data.</text>
</comment>
<dbReference type="GO" id="GO:0005524">
    <property type="term" value="F:ATP binding"/>
    <property type="evidence" value="ECO:0007669"/>
    <property type="project" value="InterPro"/>
</dbReference>
<organism evidence="3 4">
    <name type="scientific">Peronospora matthiolae</name>
    <dbReference type="NCBI Taxonomy" id="2874970"/>
    <lineage>
        <taxon>Eukaryota</taxon>
        <taxon>Sar</taxon>
        <taxon>Stramenopiles</taxon>
        <taxon>Oomycota</taxon>
        <taxon>Peronosporomycetes</taxon>
        <taxon>Peronosporales</taxon>
        <taxon>Peronosporaceae</taxon>
        <taxon>Peronospora</taxon>
    </lineage>
</organism>
<dbReference type="GO" id="GO:0007018">
    <property type="term" value="P:microtubule-based movement"/>
    <property type="evidence" value="ECO:0007669"/>
    <property type="project" value="InterPro"/>
</dbReference>
<accession>A0AAV1VN19</accession>
<evidence type="ECO:0000256" key="1">
    <source>
        <dbReference type="PROSITE-ProRule" id="PRU00283"/>
    </source>
</evidence>
<dbReference type="InterPro" id="IPR001752">
    <property type="entry name" value="Kinesin_motor_dom"/>
</dbReference>
<dbReference type="GO" id="GO:0008017">
    <property type="term" value="F:microtubule binding"/>
    <property type="evidence" value="ECO:0007669"/>
    <property type="project" value="InterPro"/>
</dbReference>
<gene>
    <name evidence="3" type="ORF">PM001_LOCUS32846</name>
</gene>
<comment type="similarity">
    <text evidence="1">Belongs to the TRAFAC class myosin-kinesin ATPase superfamily. Kinesin family.</text>
</comment>
<reference evidence="3" key="1">
    <citation type="submission" date="2024-01" db="EMBL/GenBank/DDBJ databases">
        <authorList>
            <person name="Webb A."/>
        </authorList>
    </citation>
    <scope>NUCLEOTIDE SEQUENCE</scope>
    <source>
        <strain evidence="3">Pm1</strain>
    </source>
</reference>
<evidence type="ECO:0000313" key="3">
    <source>
        <dbReference type="EMBL" id="CAK7947696.1"/>
    </source>
</evidence>
<name>A0AAV1VN19_9STRA</name>
<proteinExistence type="inferred from homology"/>
<comment type="caution">
    <text evidence="1">Lacks conserved residue(s) required for the propagation of feature annotation.</text>
</comment>
<dbReference type="EMBL" id="CAKLBY020000380">
    <property type="protein sequence ID" value="CAK7947696.1"/>
    <property type="molecule type" value="Genomic_DNA"/>
</dbReference>